<dbReference type="AlphaFoldDB" id="A0A511QEG5"/>
<dbReference type="SUPFAM" id="SSF51306">
    <property type="entry name" value="LexA/Signal peptidase"/>
    <property type="match status" value="1"/>
</dbReference>
<organism evidence="2 3">
    <name type="scientific">Vibrio sagamiensis NBRC 104589</name>
    <dbReference type="NCBI Taxonomy" id="1219064"/>
    <lineage>
        <taxon>Bacteria</taxon>
        <taxon>Pseudomonadati</taxon>
        <taxon>Pseudomonadota</taxon>
        <taxon>Gammaproteobacteria</taxon>
        <taxon>Vibrionales</taxon>
        <taxon>Vibrionaceae</taxon>
        <taxon>Vibrio</taxon>
    </lineage>
</organism>
<dbReference type="GO" id="GO:0003677">
    <property type="term" value="F:DNA binding"/>
    <property type="evidence" value="ECO:0007669"/>
    <property type="project" value="InterPro"/>
</dbReference>
<keyword evidence="3" id="KW-1185">Reference proteome</keyword>
<feature type="domain" description="HTH cro/C1-type" evidence="1">
    <location>
        <begin position="10"/>
        <end position="60"/>
    </location>
</feature>
<protein>
    <recommendedName>
        <fullName evidence="1">HTH cro/C1-type domain-containing protein</fullName>
    </recommendedName>
</protein>
<evidence type="ECO:0000313" key="2">
    <source>
        <dbReference type="EMBL" id="GEM75693.1"/>
    </source>
</evidence>
<dbReference type="InterPro" id="IPR036286">
    <property type="entry name" value="LexA/Signal_pep-like_sf"/>
</dbReference>
<dbReference type="InterPro" id="IPR001387">
    <property type="entry name" value="Cro/C1-type_HTH"/>
</dbReference>
<proteinExistence type="predicted"/>
<dbReference type="Gene3D" id="1.10.260.40">
    <property type="entry name" value="lambda repressor-like DNA-binding domains"/>
    <property type="match status" value="1"/>
</dbReference>
<gene>
    <name evidence="2" type="ORF">VSA01S_18050</name>
</gene>
<dbReference type="InterPro" id="IPR010982">
    <property type="entry name" value="Lambda_DNA-bd_dom_sf"/>
</dbReference>
<dbReference type="PROSITE" id="PS50943">
    <property type="entry name" value="HTH_CROC1"/>
    <property type="match status" value="1"/>
</dbReference>
<sequence length="189" mass="21115">MPAAHEVFTAIRKSKKLKQKDFVGIASRATIGRFEQGEGDLPTQVLIKALQKMDVSLSEFVTRMESEETHGYYSKNVAILSWTDIAKESPESQGSVFYPNGTKLESYALKVRDAAMISNDFSINYPIGCYLIVEPMKTVNDDTLVIVKSGSTFHFRRKYRGQFVPANPEFETIDKGEVVGRVVGWVGHG</sequence>
<name>A0A511QEG5_9VIBR</name>
<evidence type="ECO:0000313" key="3">
    <source>
        <dbReference type="Proteomes" id="UP000321922"/>
    </source>
</evidence>
<dbReference type="CDD" id="cd00093">
    <property type="entry name" value="HTH_XRE"/>
    <property type="match status" value="1"/>
</dbReference>
<dbReference type="OrthoDB" id="5896033at2"/>
<evidence type="ECO:0000259" key="1">
    <source>
        <dbReference type="PROSITE" id="PS50943"/>
    </source>
</evidence>
<reference evidence="2 3" key="1">
    <citation type="submission" date="2019-07" db="EMBL/GenBank/DDBJ databases">
        <title>Whole genome shotgun sequence of Vibrio sagamiensis NBRC 104589.</title>
        <authorList>
            <person name="Hosoyama A."/>
            <person name="Uohara A."/>
            <person name="Ohji S."/>
            <person name="Ichikawa N."/>
        </authorList>
    </citation>
    <scope>NUCLEOTIDE SEQUENCE [LARGE SCALE GENOMIC DNA]</scope>
    <source>
        <strain evidence="2 3">NBRC 104589</strain>
    </source>
</reference>
<dbReference type="SUPFAM" id="SSF47413">
    <property type="entry name" value="lambda repressor-like DNA-binding domains"/>
    <property type="match status" value="1"/>
</dbReference>
<accession>A0A511QEG5</accession>
<dbReference type="Proteomes" id="UP000321922">
    <property type="component" value="Unassembled WGS sequence"/>
</dbReference>
<dbReference type="RefSeq" id="WP_039980225.1">
    <property type="nucleotide sequence ID" value="NZ_BAOJ01000029.1"/>
</dbReference>
<dbReference type="Gene3D" id="2.10.109.10">
    <property type="entry name" value="Umud Fragment, subunit A"/>
    <property type="match status" value="1"/>
</dbReference>
<comment type="caution">
    <text evidence="2">The sequence shown here is derived from an EMBL/GenBank/DDBJ whole genome shotgun (WGS) entry which is preliminary data.</text>
</comment>
<dbReference type="EMBL" id="BJXJ01000015">
    <property type="protein sequence ID" value="GEM75693.1"/>
    <property type="molecule type" value="Genomic_DNA"/>
</dbReference>
<dbReference type="SMART" id="SM00530">
    <property type="entry name" value="HTH_XRE"/>
    <property type="match status" value="1"/>
</dbReference>